<evidence type="ECO:0008006" key="3">
    <source>
        <dbReference type="Google" id="ProtNLM"/>
    </source>
</evidence>
<name>A0A7Y0FKH9_9FLAO</name>
<accession>A0A7Y0FKH9</accession>
<dbReference type="EMBL" id="JABBGF010000004">
    <property type="protein sequence ID" value="NML59202.1"/>
    <property type="molecule type" value="Genomic_DNA"/>
</dbReference>
<keyword evidence="2" id="KW-1185">Reference proteome</keyword>
<dbReference type="Proteomes" id="UP000552615">
    <property type="component" value="Unassembled WGS sequence"/>
</dbReference>
<reference evidence="1 2" key="1">
    <citation type="submission" date="2020-04" db="EMBL/GenBank/DDBJ databases">
        <title>Chryseobacterium sp. RJ-7-14 sp. nov., isolated from Jeju soil.</title>
        <authorList>
            <person name="Dahal R.H."/>
            <person name="Chaudhary D.K."/>
        </authorList>
    </citation>
    <scope>NUCLEOTIDE SEQUENCE [LARGE SCALE GENOMIC DNA]</scope>
    <source>
        <strain evidence="1 2">RJ-7-14</strain>
    </source>
</reference>
<evidence type="ECO:0000313" key="2">
    <source>
        <dbReference type="Proteomes" id="UP000552615"/>
    </source>
</evidence>
<comment type="caution">
    <text evidence="1">The sequence shown here is derived from an EMBL/GenBank/DDBJ whole genome shotgun (WGS) entry which is preliminary data.</text>
</comment>
<protein>
    <recommendedName>
        <fullName evidence="3">DUF2262 domain-containing protein</fullName>
    </recommendedName>
</protein>
<sequence length="139" mass="16266">MSTFKNLKLEDEIVTGIYDFQGKDIAVEFDLEEDDLTMEDFSELIKDSENWIESFSNENLNTLKSEIAKELTDSAYAGLSHKVSEEDYKNLEAELMLKEIHFFPEEVISLILEAKKEYPDMDIYCQINKQFEIEDLMVE</sequence>
<organism evidence="1 2">
    <name type="scientific">Chryseobacterium cheonjiense</name>
    <dbReference type="NCBI Taxonomy" id="2728845"/>
    <lineage>
        <taxon>Bacteria</taxon>
        <taxon>Pseudomonadati</taxon>
        <taxon>Bacteroidota</taxon>
        <taxon>Flavobacteriia</taxon>
        <taxon>Flavobacteriales</taxon>
        <taxon>Weeksellaceae</taxon>
        <taxon>Chryseobacterium group</taxon>
        <taxon>Chryseobacterium</taxon>
    </lineage>
</organism>
<proteinExistence type="predicted"/>
<gene>
    <name evidence="1" type="ORF">HHL20_17880</name>
</gene>
<evidence type="ECO:0000313" key="1">
    <source>
        <dbReference type="EMBL" id="NML59202.1"/>
    </source>
</evidence>
<dbReference type="AlphaFoldDB" id="A0A7Y0FKH9"/>
<dbReference type="RefSeq" id="WP_169232547.1">
    <property type="nucleotide sequence ID" value="NZ_JABBGF010000004.1"/>
</dbReference>